<dbReference type="AlphaFoldDB" id="A0A1G9I8X8"/>
<dbReference type="Gene3D" id="3.40.309.10">
    <property type="entry name" value="Aldehyde Dehydrogenase, Chain A, domain 2"/>
    <property type="match status" value="1"/>
</dbReference>
<evidence type="ECO:0000256" key="3">
    <source>
        <dbReference type="ARBA" id="ARBA00023027"/>
    </source>
</evidence>
<dbReference type="PIRSF" id="PIRSF036492">
    <property type="entry name" value="ALDH"/>
    <property type="match status" value="1"/>
</dbReference>
<proteinExistence type="inferred from homology"/>
<feature type="active site" evidence="5">
    <location>
        <position position="279"/>
    </location>
</feature>
<evidence type="ECO:0000256" key="7">
    <source>
        <dbReference type="RuleBase" id="RU003345"/>
    </source>
</evidence>
<dbReference type="GO" id="GO:0006081">
    <property type="term" value="P:aldehyde metabolic process"/>
    <property type="evidence" value="ECO:0007669"/>
    <property type="project" value="InterPro"/>
</dbReference>
<dbReference type="PANTHER" id="PTHR43570:SF20">
    <property type="entry name" value="ALDEHYDE DEHYDROGENASE ALDX-RELATED"/>
    <property type="match status" value="1"/>
</dbReference>
<dbReference type="STRING" id="119000.SAMN05661010_01096"/>
<evidence type="ECO:0000256" key="8">
    <source>
        <dbReference type="SAM" id="MobiDB-lite"/>
    </source>
</evidence>
<evidence type="ECO:0000313" key="10">
    <source>
        <dbReference type="EMBL" id="SDL21707.1"/>
    </source>
</evidence>
<feature type="active site" evidence="5 6">
    <location>
        <position position="245"/>
    </location>
</feature>
<dbReference type="InterPro" id="IPR016162">
    <property type="entry name" value="Ald_DH_N"/>
</dbReference>
<dbReference type="PANTHER" id="PTHR43570">
    <property type="entry name" value="ALDEHYDE DEHYDROGENASE"/>
    <property type="match status" value="1"/>
</dbReference>
<evidence type="ECO:0000313" key="11">
    <source>
        <dbReference type="Proteomes" id="UP000198654"/>
    </source>
</evidence>
<dbReference type="InterPro" id="IPR016163">
    <property type="entry name" value="Ald_DH_C"/>
</dbReference>
<dbReference type="Gene3D" id="3.40.605.10">
    <property type="entry name" value="Aldehyde Dehydrogenase, Chain A, domain 1"/>
    <property type="match status" value="1"/>
</dbReference>
<protein>
    <recommendedName>
        <fullName evidence="4">Aldehyde dehydrogenase</fullName>
    </recommendedName>
</protein>
<evidence type="ECO:0000256" key="4">
    <source>
        <dbReference type="PIRNR" id="PIRNR036492"/>
    </source>
</evidence>
<evidence type="ECO:0000256" key="2">
    <source>
        <dbReference type="ARBA" id="ARBA00023002"/>
    </source>
</evidence>
<dbReference type="InterPro" id="IPR016161">
    <property type="entry name" value="Ald_DH/histidinol_DH"/>
</dbReference>
<dbReference type="SUPFAM" id="SSF53720">
    <property type="entry name" value="ALDH-like"/>
    <property type="match status" value="1"/>
</dbReference>
<dbReference type="InterPro" id="IPR029510">
    <property type="entry name" value="Ald_DH_CS_GLU"/>
</dbReference>
<dbReference type="InterPro" id="IPR012394">
    <property type="entry name" value="Aldehyde_DH_NAD(P)"/>
</dbReference>
<evidence type="ECO:0000259" key="9">
    <source>
        <dbReference type="Pfam" id="PF00171"/>
    </source>
</evidence>
<feature type="region of interest" description="Disordered" evidence="8">
    <location>
        <begin position="1"/>
        <end position="31"/>
    </location>
</feature>
<keyword evidence="11" id="KW-1185">Reference proteome</keyword>
<keyword evidence="3" id="KW-0520">NAD</keyword>
<dbReference type="InterPro" id="IPR015590">
    <property type="entry name" value="Aldehyde_DH_dom"/>
</dbReference>
<dbReference type="CDD" id="cd07133">
    <property type="entry name" value="ALDH_CALDH_CalB"/>
    <property type="match status" value="1"/>
</dbReference>
<reference evidence="10 11" key="1">
    <citation type="submission" date="2016-10" db="EMBL/GenBank/DDBJ databases">
        <authorList>
            <person name="de Groot N.N."/>
        </authorList>
    </citation>
    <scope>NUCLEOTIDE SEQUENCE [LARGE SCALE GENOMIC DNA]</scope>
    <source>
        <strain evidence="10 11">DSM 14789</strain>
    </source>
</reference>
<feature type="domain" description="Aldehyde dehydrogenase" evidence="9">
    <location>
        <begin position="38"/>
        <end position="470"/>
    </location>
</feature>
<dbReference type="FunFam" id="3.40.605.10:FF:000004">
    <property type="entry name" value="Aldehyde dehydrogenase"/>
    <property type="match status" value="1"/>
</dbReference>
<feature type="compositionally biased region" description="Polar residues" evidence="8">
    <location>
        <begin position="1"/>
        <end position="11"/>
    </location>
</feature>
<accession>A0A1G9I8X8</accession>
<dbReference type="GO" id="GO:0005737">
    <property type="term" value="C:cytoplasm"/>
    <property type="evidence" value="ECO:0007669"/>
    <property type="project" value="TreeGrafter"/>
</dbReference>
<dbReference type="EMBL" id="FNGI01000002">
    <property type="protein sequence ID" value="SDL21707.1"/>
    <property type="molecule type" value="Genomic_DNA"/>
</dbReference>
<dbReference type="GO" id="GO:0004029">
    <property type="term" value="F:aldehyde dehydrogenase (NAD+) activity"/>
    <property type="evidence" value="ECO:0007669"/>
    <property type="project" value="TreeGrafter"/>
</dbReference>
<name>A0A1G9I8X8_9GAMM</name>
<dbReference type="PROSITE" id="PS00687">
    <property type="entry name" value="ALDEHYDE_DEHYDR_GLU"/>
    <property type="match status" value="1"/>
</dbReference>
<keyword evidence="2 4" id="KW-0560">Oxidoreductase</keyword>
<dbReference type="Proteomes" id="UP000198654">
    <property type="component" value="Unassembled WGS sequence"/>
</dbReference>
<dbReference type="FunFam" id="3.40.309.10:FF:000003">
    <property type="entry name" value="Aldehyde dehydrogenase"/>
    <property type="match status" value="1"/>
</dbReference>
<comment type="similarity">
    <text evidence="1 4 7">Belongs to the aldehyde dehydrogenase family.</text>
</comment>
<organism evidence="10 11">
    <name type="scientific">Modicisalibacter muralis</name>
    <dbReference type="NCBI Taxonomy" id="119000"/>
    <lineage>
        <taxon>Bacteria</taxon>
        <taxon>Pseudomonadati</taxon>
        <taxon>Pseudomonadota</taxon>
        <taxon>Gammaproteobacteria</taxon>
        <taxon>Oceanospirillales</taxon>
        <taxon>Halomonadaceae</taxon>
        <taxon>Modicisalibacter</taxon>
    </lineage>
</organism>
<sequence>MVMMTRHTQSTENRDNNEDSGMGMGMGMDIDSTATGELDRRFAAQRQAYRDDPYPSLASRLERLARLERMTLHHADDIERAIDQDFGHRSKVETRMAEITTLKQAVRHTRRHLKRWMRAKRAAINWRFSPASGQVHRQPLGVVGIISPWNYPWNLAMLPALDALAAGNRVMIKPSELTPATSRLMAELAARYFTPEELCVITGDAEIGRAFASLPFDHLLFTGSTEVGRQVAQAAAANLTPVTLELGGKSPVIIDTGVDLADAARRIAFGKWLNAGQTCIAPDYVLLPERDMKAFVEALEITAAQFYPNPAANNDVSAIISRRHRQRLIEIRDEAENHGCRVLELGADAEQLEASGKLPPTLVLNPHRELRVMREEVFGPLLPVIGVKDLDAAIAFVNARPHPLALYAFSDDPASRERLLTQTTSGGMVINDTLWHVAQEAMPFGGVGASGSGAYHGEQGFLTFSHQRSVFHQSRRNGTTLAYPPYRRWLLKLLRVI</sequence>
<evidence type="ECO:0000256" key="5">
    <source>
        <dbReference type="PIRSR" id="PIRSR036492-1"/>
    </source>
</evidence>
<dbReference type="Pfam" id="PF00171">
    <property type="entry name" value="Aldedh"/>
    <property type="match status" value="1"/>
</dbReference>
<gene>
    <name evidence="10" type="ORF">SAMN05661010_01096</name>
</gene>
<evidence type="ECO:0000256" key="6">
    <source>
        <dbReference type="PROSITE-ProRule" id="PRU10007"/>
    </source>
</evidence>
<evidence type="ECO:0000256" key="1">
    <source>
        <dbReference type="ARBA" id="ARBA00009986"/>
    </source>
</evidence>